<evidence type="ECO:0000313" key="1">
    <source>
        <dbReference type="Ensembl" id="ENSPMEP00000016754.1"/>
    </source>
</evidence>
<dbReference type="Proteomes" id="UP000261480">
    <property type="component" value="Unplaced"/>
</dbReference>
<protein>
    <submittedName>
        <fullName evidence="1">Uncharacterized protein</fullName>
    </submittedName>
</protein>
<name>A0A3B3XNX3_9TELE</name>
<accession>A0A3B3XNX3</accession>
<reference evidence="1" key="2">
    <citation type="submission" date="2025-09" db="UniProtKB">
        <authorList>
            <consortium name="Ensembl"/>
        </authorList>
    </citation>
    <scope>IDENTIFICATION</scope>
</reference>
<dbReference type="Ensembl" id="ENSPMET00000025426.1">
    <property type="protein sequence ID" value="ENSPMEP00000016754.1"/>
    <property type="gene ID" value="ENSPMEG00000019469.1"/>
</dbReference>
<keyword evidence="2" id="KW-1185">Reference proteome</keyword>
<dbReference type="AlphaFoldDB" id="A0A3B3XNX3"/>
<reference evidence="1" key="1">
    <citation type="submission" date="2025-08" db="UniProtKB">
        <authorList>
            <consortium name="Ensembl"/>
        </authorList>
    </citation>
    <scope>IDENTIFICATION</scope>
</reference>
<organism evidence="1 2">
    <name type="scientific">Poecilia mexicana</name>
    <dbReference type="NCBI Taxonomy" id="48701"/>
    <lineage>
        <taxon>Eukaryota</taxon>
        <taxon>Metazoa</taxon>
        <taxon>Chordata</taxon>
        <taxon>Craniata</taxon>
        <taxon>Vertebrata</taxon>
        <taxon>Euteleostomi</taxon>
        <taxon>Actinopterygii</taxon>
        <taxon>Neopterygii</taxon>
        <taxon>Teleostei</taxon>
        <taxon>Neoteleostei</taxon>
        <taxon>Acanthomorphata</taxon>
        <taxon>Ovalentaria</taxon>
        <taxon>Atherinomorphae</taxon>
        <taxon>Cyprinodontiformes</taxon>
        <taxon>Poeciliidae</taxon>
        <taxon>Poeciliinae</taxon>
        <taxon>Poecilia</taxon>
    </lineage>
</organism>
<proteinExistence type="predicted"/>
<sequence length="67" mass="7649">MMMCNGQRETYLPLISQRVSSHLSGHTLLIKDAFWQPVAGNEMFSLKTHRQHANATNVITRGSDFHH</sequence>
<evidence type="ECO:0000313" key="2">
    <source>
        <dbReference type="Proteomes" id="UP000261480"/>
    </source>
</evidence>